<evidence type="ECO:0000256" key="1">
    <source>
        <dbReference type="SAM" id="MobiDB-lite"/>
    </source>
</evidence>
<reference evidence="4" key="2">
    <citation type="submission" date="2017-02" db="UniProtKB">
        <authorList>
            <consortium name="WormBaseParasite"/>
        </authorList>
    </citation>
    <scope>IDENTIFICATION</scope>
</reference>
<keyword evidence="2" id="KW-0472">Membrane</keyword>
<evidence type="ECO:0000313" key="4">
    <source>
        <dbReference type="WBParaSite" id="ACAC_0000614601-mRNA-1"/>
    </source>
</evidence>
<protein>
    <submittedName>
        <fullName evidence="4">Uncharacterized protein</fullName>
    </submittedName>
</protein>
<keyword evidence="2" id="KW-1133">Transmembrane helix</keyword>
<reference evidence="3" key="1">
    <citation type="submission" date="2012-09" db="EMBL/GenBank/DDBJ databases">
        <authorList>
            <person name="Martin A.A."/>
        </authorList>
    </citation>
    <scope>NUCLEOTIDE SEQUENCE</scope>
</reference>
<feature type="region of interest" description="Disordered" evidence="1">
    <location>
        <begin position="38"/>
        <end position="62"/>
    </location>
</feature>
<keyword evidence="3" id="KW-1185">Reference proteome</keyword>
<name>A0A0K0D7V1_ANGCA</name>
<proteinExistence type="predicted"/>
<feature type="transmembrane region" description="Helical" evidence="2">
    <location>
        <begin position="66"/>
        <end position="91"/>
    </location>
</feature>
<keyword evidence="2" id="KW-0812">Transmembrane</keyword>
<sequence>MSSRMVNCQYCNRLYTQYSLPLHQPKCQENPWVARLSPTGRSARPDWMTTSRRPTTRSMSRPTGDVCSFVLLLFLFLFFLKSTFSSLAILFTNQFVVYFLTKD</sequence>
<evidence type="ECO:0000256" key="2">
    <source>
        <dbReference type="SAM" id="Phobius"/>
    </source>
</evidence>
<dbReference type="AlphaFoldDB" id="A0A0K0D7V1"/>
<organism evidence="3 4">
    <name type="scientific">Angiostrongylus cantonensis</name>
    <name type="common">Rat lungworm</name>
    <dbReference type="NCBI Taxonomy" id="6313"/>
    <lineage>
        <taxon>Eukaryota</taxon>
        <taxon>Metazoa</taxon>
        <taxon>Ecdysozoa</taxon>
        <taxon>Nematoda</taxon>
        <taxon>Chromadorea</taxon>
        <taxon>Rhabditida</taxon>
        <taxon>Rhabditina</taxon>
        <taxon>Rhabditomorpha</taxon>
        <taxon>Strongyloidea</taxon>
        <taxon>Metastrongylidae</taxon>
        <taxon>Angiostrongylus</taxon>
    </lineage>
</organism>
<dbReference type="WBParaSite" id="ACAC_0000614601-mRNA-1">
    <property type="protein sequence ID" value="ACAC_0000614601-mRNA-1"/>
    <property type="gene ID" value="ACAC_0000614601"/>
</dbReference>
<accession>A0A0K0D7V1</accession>
<feature type="compositionally biased region" description="Low complexity" evidence="1">
    <location>
        <begin position="48"/>
        <end position="62"/>
    </location>
</feature>
<dbReference type="Proteomes" id="UP000035642">
    <property type="component" value="Unassembled WGS sequence"/>
</dbReference>
<evidence type="ECO:0000313" key="3">
    <source>
        <dbReference type="Proteomes" id="UP000035642"/>
    </source>
</evidence>